<dbReference type="EMBL" id="JABWUV010000002">
    <property type="protein sequence ID" value="KAF6378629.1"/>
    <property type="molecule type" value="Genomic_DNA"/>
</dbReference>
<evidence type="ECO:0000256" key="1">
    <source>
        <dbReference type="SAM" id="MobiDB-lite"/>
    </source>
</evidence>
<accession>A0A7J7ZX29</accession>
<feature type="compositionally biased region" description="Polar residues" evidence="1">
    <location>
        <begin position="100"/>
        <end position="112"/>
    </location>
</feature>
<feature type="compositionally biased region" description="Basic and acidic residues" evidence="1">
    <location>
        <begin position="174"/>
        <end position="185"/>
    </location>
</feature>
<proteinExistence type="predicted"/>
<organism evidence="2 3">
    <name type="scientific">Myotis myotis</name>
    <name type="common">Greater mouse-eared bat</name>
    <name type="synonym">Vespertilio myotis</name>
    <dbReference type="NCBI Taxonomy" id="51298"/>
    <lineage>
        <taxon>Eukaryota</taxon>
        <taxon>Metazoa</taxon>
        <taxon>Chordata</taxon>
        <taxon>Craniata</taxon>
        <taxon>Vertebrata</taxon>
        <taxon>Euteleostomi</taxon>
        <taxon>Mammalia</taxon>
        <taxon>Eutheria</taxon>
        <taxon>Laurasiatheria</taxon>
        <taxon>Chiroptera</taxon>
        <taxon>Yangochiroptera</taxon>
        <taxon>Vespertilionidae</taxon>
        <taxon>Myotis</taxon>
    </lineage>
</organism>
<dbReference type="AlphaFoldDB" id="A0A7J7ZX29"/>
<keyword evidence="3" id="KW-1185">Reference proteome</keyword>
<name>A0A7J7ZX29_MYOMY</name>
<protein>
    <submittedName>
        <fullName evidence="2">Uncharacterized protein</fullName>
    </submittedName>
</protein>
<evidence type="ECO:0000313" key="3">
    <source>
        <dbReference type="Proteomes" id="UP000527355"/>
    </source>
</evidence>
<gene>
    <name evidence="2" type="ORF">mMyoMyo1_009561</name>
</gene>
<evidence type="ECO:0000313" key="2">
    <source>
        <dbReference type="EMBL" id="KAF6378629.1"/>
    </source>
</evidence>
<dbReference type="Proteomes" id="UP000527355">
    <property type="component" value="Unassembled WGS sequence"/>
</dbReference>
<reference evidence="2 3" key="1">
    <citation type="journal article" date="2020" name="Nature">
        <title>Six reference-quality genomes reveal evolution of bat adaptations.</title>
        <authorList>
            <person name="Jebb D."/>
            <person name="Huang Z."/>
            <person name="Pippel M."/>
            <person name="Hughes G.M."/>
            <person name="Lavrichenko K."/>
            <person name="Devanna P."/>
            <person name="Winkler S."/>
            <person name="Jermiin L.S."/>
            <person name="Skirmuntt E.C."/>
            <person name="Katzourakis A."/>
            <person name="Burkitt-Gray L."/>
            <person name="Ray D.A."/>
            <person name="Sullivan K.A.M."/>
            <person name="Roscito J.G."/>
            <person name="Kirilenko B.M."/>
            <person name="Davalos L.M."/>
            <person name="Corthals A.P."/>
            <person name="Power M.L."/>
            <person name="Jones G."/>
            <person name="Ransome R.D."/>
            <person name="Dechmann D.K.N."/>
            <person name="Locatelli A.G."/>
            <person name="Puechmaille S.J."/>
            <person name="Fedrigo O."/>
            <person name="Jarvis E.D."/>
            <person name="Hiller M."/>
            <person name="Vernes S.C."/>
            <person name="Myers E.W."/>
            <person name="Teeling E.C."/>
        </authorList>
    </citation>
    <scope>NUCLEOTIDE SEQUENCE [LARGE SCALE GENOMIC DNA]</scope>
    <source>
        <strain evidence="2">MMyoMyo1</strain>
        <tissue evidence="2">Flight muscle</tissue>
    </source>
</reference>
<comment type="caution">
    <text evidence="2">The sequence shown here is derived from an EMBL/GenBank/DDBJ whole genome shotgun (WGS) entry which is preliminary data.</text>
</comment>
<feature type="region of interest" description="Disordered" evidence="1">
    <location>
        <begin position="74"/>
        <end position="185"/>
    </location>
</feature>
<sequence>MSSLGAWPLPAASRRWLRRLNPDDMCQVAVPLREQGCCLLHGLRGDVWLDPGGLQVPTPVPLCRLPFLLQNRDAPSGRGRPAGDQGACCSLGTSRDRPTQRQQDPSTGSWSACTRGRGTGSTRALPPPLLPTRPHLSPMDRPQGGLSPQGSGCQEPGGGTRPLFRAGPWAGHLLGEDRARPRPQP</sequence>